<dbReference type="CDD" id="cd12148">
    <property type="entry name" value="fungal_TF_MHR"/>
    <property type="match status" value="1"/>
</dbReference>
<dbReference type="SMART" id="SM00906">
    <property type="entry name" value="Fungal_trans"/>
    <property type="match status" value="1"/>
</dbReference>
<keyword evidence="4" id="KW-0804">Transcription</keyword>
<evidence type="ECO:0000256" key="1">
    <source>
        <dbReference type="ARBA" id="ARBA00004123"/>
    </source>
</evidence>
<dbReference type="PANTHER" id="PTHR47338">
    <property type="entry name" value="ZN(II)2CYS6 TRANSCRIPTION FACTOR (EUROFUNG)-RELATED"/>
    <property type="match status" value="1"/>
</dbReference>
<evidence type="ECO:0000256" key="3">
    <source>
        <dbReference type="ARBA" id="ARBA00023015"/>
    </source>
</evidence>
<reference evidence="9" key="2">
    <citation type="submission" date="2015-01" db="EMBL/GenBank/DDBJ databases">
        <title>Evolutionary Origins and Diversification of the Mycorrhizal Mutualists.</title>
        <authorList>
            <consortium name="DOE Joint Genome Institute"/>
            <consortium name="Mycorrhizal Genomics Consortium"/>
            <person name="Kohler A."/>
            <person name="Kuo A."/>
            <person name="Nagy L.G."/>
            <person name="Floudas D."/>
            <person name="Copeland A."/>
            <person name="Barry K.W."/>
            <person name="Cichocki N."/>
            <person name="Veneault-Fourrey C."/>
            <person name="LaButti K."/>
            <person name="Lindquist E.A."/>
            <person name="Lipzen A."/>
            <person name="Lundell T."/>
            <person name="Morin E."/>
            <person name="Murat C."/>
            <person name="Riley R."/>
            <person name="Ohm R."/>
            <person name="Sun H."/>
            <person name="Tunlid A."/>
            <person name="Henrissat B."/>
            <person name="Grigoriev I.V."/>
            <person name="Hibbett D.S."/>
            <person name="Martin F."/>
        </authorList>
    </citation>
    <scope>NUCLEOTIDE SEQUENCE [LARGE SCALE GENOMIC DNA]</scope>
    <source>
        <strain evidence="9">Zn</strain>
    </source>
</reference>
<evidence type="ECO:0000259" key="7">
    <source>
        <dbReference type="PROSITE" id="PS50048"/>
    </source>
</evidence>
<dbReference type="AlphaFoldDB" id="A0A0C3HBE5"/>
<evidence type="ECO:0000256" key="5">
    <source>
        <dbReference type="ARBA" id="ARBA00023242"/>
    </source>
</evidence>
<dbReference type="InterPro" id="IPR036864">
    <property type="entry name" value="Zn2-C6_fun-type_DNA-bd_sf"/>
</dbReference>
<dbReference type="CDD" id="cd00067">
    <property type="entry name" value="GAL4"/>
    <property type="match status" value="1"/>
</dbReference>
<dbReference type="InterPro" id="IPR001138">
    <property type="entry name" value="Zn2Cys6_DnaBD"/>
</dbReference>
<comment type="subcellular location">
    <subcellularLocation>
        <location evidence="1">Nucleus</location>
    </subcellularLocation>
</comment>
<feature type="region of interest" description="Disordered" evidence="6">
    <location>
        <begin position="1"/>
        <end position="123"/>
    </location>
</feature>
<feature type="compositionally biased region" description="Basic and acidic residues" evidence="6">
    <location>
        <begin position="244"/>
        <end position="257"/>
    </location>
</feature>
<dbReference type="Proteomes" id="UP000054321">
    <property type="component" value="Unassembled WGS sequence"/>
</dbReference>
<dbReference type="InParanoid" id="A0A0C3HBE5"/>
<dbReference type="GO" id="GO:0000981">
    <property type="term" value="F:DNA-binding transcription factor activity, RNA polymerase II-specific"/>
    <property type="evidence" value="ECO:0007669"/>
    <property type="project" value="InterPro"/>
</dbReference>
<feature type="domain" description="Zn(2)-C6 fungal-type" evidence="7">
    <location>
        <begin position="185"/>
        <end position="215"/>
    </location>
</feature>
<gene>
    <name evidence="8" type="ORF">OIDMADRAFT_165781</name>
</gene>
<feature type="compositionally biased region" description="Basic and acidic residues" evidence="6">
    <location>
        <begin position="23"/>
        <end position="32"/>
    </location>
</feature>
<dbReference type="HOGENOM" id="CLU_008335_1_0_1"/>
<feature type="compositionally biased region" description="Polar residues" evidence="6">
    <location>
        <begin position="103"/>
        <end position="116"/>
    </location>
</feature>
<keyword evidence="9" id="KW-1185">Reference proteome</keyword>
<keyword evidence="5" id="KW-0539">Nucleus</keyword>
<feature type="region of interest" description="Disordered" evidence="6">
    <location>
        <begin position="217"/>
        <end position="314"/>
    </location>
</feature>
<sequence length="795" mass="88824">MSKPEQNGRPGPQGPSLPSPAGRRPESPRYDQRYAPTEAPRPPQPPTVNGWSPQSQARPEYFSRDTSSSFRTHTEQPRQPQPPLQRNDVEPKPAYGDSHGVGNYSQSSPNAVNGEQGTKDTLGPKIWSGTQFFPRFVRQAEVPGEGLCYFYDDGTHCKTVIDGEAVNAHWGVTKAGKPRKRLAIACITCREKKIKCDPDFPRCVQCEKFGRVCKFKNAPRGSQGSPEAPSANGEEGTTRPTSSRTDRESIKLEKREISQSVSPRQAMHATPDLDAHQAKRQRTDYSNFTPVASEISPPLSHQEARSPPAPWLDAVSTTDESSLFEQLRVNPYKVNASRTSELLSNFFKHVTETVSCMLPESAFKSWALSTSEKSLDDHMLLYAILASGSAFSHKPENRSLGIQYAAISRYACDVRRYSLQLVQARLILAVYYLSQDKPNDSWDFCGEGMRAAAFLKLNVEMDKTDDALLTTFPYGLNRHGFAECRRRTYWSCFLLDRMSGLGALHPSWGHSQDVFLRLPCDTMSFETQVETLNPFYDPARTTVRDHTSSIGCLAALIDITTIWGDVMGHLYRMSQRRTQLSSNAEFVAFYDEASRRLREWKDSLLSCFVFSAENLKKATTSGKLGTYIAMHTVYQATAMKLNRYVPTAVLTPAQRAHHVALANHHAEEMLMIIATVAARQPSMPSPEANHTDLYLPRELSSPFAGHATVVAVDILTHRVPPAGLAHLMESFERVKSTLAELAVFWAPVKREQALALQRIRELTDGSTARESADGYLEMRDPIDQSLPRELDVVYS</sequence>
<dbReference type="PANTHER" id="PTHR47338:SF11">
    <property type="entry name" value="ZN(II)2CYS6 TRANSCRIPTION FACTOR (EUROFUNG)"/>
    <property type="match status" value="1"/>
</dbReference>
<dbReference type="InterPro" id="IPR007219">
    <property type="entry name" value="XnlR_reg_dom"/>
</dbReference>
<dbReference type="Gene3D" id="4.10.240.10">
    <property type="entry name" value="Zn(2)-C6 fungal-type DNA-binding domain"/>
    <property type="match status" value="1"/>
</dbReference>
<dbReference type="GO" id="GO:0008270">
    <property type="term" value="F:zinc ion binding"/>
    <property type="evidence" value="ECO:0007669"/>
    <property type="project" value="InterPro"/>
</dbReference>
<keyword evidence="2" id="KW-0479">Metal-binding</keyword>
<evidence type="ECO:0000256" key="2">
    <source>
        <dbReference type="ARBA" id="ARBA00022723"/>
    </source>
</evidence>
<dbReference type="GO" id="GO:0005634">
    <property type="term" value="C:nucleus"/>
    <property type="evidence" value="ECO:0007669"/>
    <property type="project" value="UniProtKB-SubCell"/>
</dbReference>
<name>A0A0C3HBE5_OIDMZ</name>
<dbReference type="Pfam" id="PF00172">
    <property type="entry name" value="Zn_clus"/>
    <property type="match status" value="1"/>
</dbReference>
<dbReference type="PROSITE" id="PS50048">
    <property type="entry name" value="ZN2_CY6_FUNGAL_2"/>
    <property type="match status" value="1"/>
</dbReference>
<feature type="compositionally biased region" description="Basic and acidic residues" evidence="6">
    <location>
        <begin position="271"/>
        <end position="283"/>
    </location>
</feature>
<keyword evidence="3" id="KW-0805">Transcription regulation</keyword>
<protein>
    <recommendedName>
        <fullName evidence="7">Zn(2)-C6 fungal-type domain-containing protein</fullName>
    </recommendedName>
</protein>
<dbReference type="InterPro" id="IPR050815">
    <property type="entry name" value="TF_fung"/>
</dbReference>
<proteinExistence type="predicted"/>
<dbReference type="OrthoDB" id="5426798at2759"/>
<reference evidence="8 9" key="1">
    <citation type="submission" date="2014-04" db="EMBL/GenBank/DDBJ databases">
        <authorList>
            <consortium name="DOE Joint Genome Institute"/>
            <person name="Kuo A."/>
            <person name="Martino E."/>
            <person name="Perotto S."/>
            <person name="Kohler A."/>
            <person name="Nagy L.G."/>
            <person name="Floudas D."/>
            <person name="Copeland A."/>
            <person name="Barry K.W."/>
            <person name="Cichocki N."/>
            <person name="Veneault-Fourrey C."/>
            <person name="LaButti K."/>
            <person name="Lindquist E.A."/>
            <person name="Lipzen A."/>
            <person name="Lundell T."/>
            <person name="Morin E."/>
            <person name="Murat C."/>
            <person name="Sun H."/>
            <person name="Tunlid A."/>
            <person name="Henrissat B."/>
            <person name="Grigoriev I.V."/>
            <person name="Hibbett D.S."/>
            <person name="Martin F."/>
            <person name="Nordberg H.P."/>
            <person name="Cantor M.N."/>
            <person name="Hua S.X."/>
        </authorList>
    </citation>
    <scope>NUCLEOTIDE SEQUENCE [LARGE SCALE GENOMIC DNA]</scope>
    <source>
        <strain evidence="8 9">Zn</strain>
    </source>
</reference>
<dbReference type="STRING" id="913774.A0A0C3HBE5"/>
<dbReference type="Pfam" id="PF04082">
    <property type="entry name" value="Fungal_trans"/>
    <property type="match status" value="1"/>
</dbReference>
<evidence type="ECO:0000313" key="8">
    <source>
        <dbReference type="EMBL" id="KIM99636.1"/>
    </source>
</evidence>
<dbReference type="GO" id="GO:0006351">
    <property type="term" value="P:DNA-templated transcription"/>
    <property type="evidence" value="ECO:0007669"/>
    <property type="project" value="InterPro"/>
</dbReference>
<evidence type="ECO:0000256" key="6">
    <source>
        <dbReference type="SAM" id="MobiDB-lite"/>
    </source>
</evidence>
<evidence type="ECO:0000256" key="4">
    <source>
        <dbReference type="ARBA" id="ARBA00023163"/>
    </source>
</evidence>
<dbReference type="SMART" id="SM00066">
    <property type="entry name" value="GAL4"/>
    <property type="match status" value="1"/>
</dbReference>
<dbReference type="SUPFAM" id="SSF57701">
    <property type="entry name" value="Zn2/Cys6 DNA-binding domain"/>
    <property type="match status" value="1"/>
</dbReference>
<dbReference type="EMBL" id="KN832878">
    <property type="protein sequence ID" value="KIM99636.1"/>
    <property type="molecule type" value="Genomic_DNA"/>
</dbReference>
<organism evidence="8 9">
    <name type="scientific">Oidiodendron maius (strain Zn)</name>
    <dbReference type="NCBI Taxonomy" id="913774"/>
    <lineage>
        <taxon>Eukaryota</taxon>
        <taxon>Fungi</taxon>
        <taxon>Dikarya</taxon>
        <taxon>Ascomycota</taxon>
        <taxon>Pezizomycotina</taxon>
        <taxon>Leotiomycetes</taxon>
        <taxon>Leotiomycetes incertae sedis</taxon>
        <taxon>Myxotrichaceae</taxon>
        <taxon>Oidiodendron</taxon>
    </lineage>
</organism>
<accession>A0A0C3HBE5</accession>
<dbReference type="PROSITE" id="PS00463">
    <property type="entry name" value="ZN2_CY6_FUNGAL_1"/>
    <property type="match status" value="1"/>
</dbReference>
<dbReference type="GO" id="GO:0003677">
    <property type="term" value="F:DNA binding"/>
    <property type="evidence" value="ECO:0007669"/>
    <property type="project" value="InterPro"/>
</dbReference>
<evidence type="ECO:0000313" key="9">
    <source>
        <dbReference type="Proteomes" id="UP000054321"/>
    </source>
</evidence>